<gene>
    <name evidence="3" type="ORF">CAL13_16585</name>
</gene>
<feature type="chain" id="PRO_5013071785" description="Translation initiation factor IF-2" evidence="2">
    <location>
        <begin position="23"/>
        <end position="120"/>
    </location>
</feature>
<dbReference type="Proteomes" id="UP000194139">
    <property type="component" value="Chromosome"/>
</dbReference>
<evidence type="ECO:0000313" key="3">
    <source>
        <dbReference type="EMBL" id="ARP87639.1"/>
    </source>
</evidence>
<feature type="region of interest" description="Disordered" evidence="1">
    <location>
        <begin position="14"/>
        <end position="120"/>
    </location>
</feature>
<evidence type="ECO:0000313" key="4">
    <source>
        <dbReference type="Proteomes" id="UP000194139"/>
    </source>
</evidence>
<accession>A0A1W6Z3E9</accession>
<proteinExistence type="predicted"/>
<name>A0A1W6Z3E9_9BORD</name>
<keyword evidence="4" id="KW-1185">Reference proteome</keyword>
<dbReference type="EMBL" id="CP021109">
    <property type="protein sequence ID" value="ARP87639.1"/>
    <property type="molecule type" value="Genomic_DNA"/>
</dbReference>
<evidence type="ECO:0000256" key="1">
    <source>
        <dbReference type="SAM" id="MobiDB-lite"/>
    </source>
</evidence>
<evidence type="ECO:0008006" key="5">
    <source>
        <dbReference type="Google" id="ProtNLM"/>
    </source>
</evidence>
<feature type="signal peptide" evidence="2">
    <location>
        <begin position="1"/>
        <end position="22"/>
    </location>
</feature>
<organism evidence="3 4">
    <name type="scientific">Bordetella genomosp. 9</name>
    <dbReference type="NCBI Taxonomy" id="1416803"/>
    <lineage>
        <taxon>Bacteria</taxon>
        <taxon>Pseudomonadati</taxon>
        <taxon>Pseudomonadota</taxon>
        <taxon>Betaproteobacteria</taxon>
        <taxon>Burkholderiales</taxon>
        <taxon>Alcaligenaceae</taxon>
        <taxon>Bordetella</taxon>
    </lineage>
</organism>
<protein>
    <recommendedName>
        <fullName evidence="5">Translation initiation factor IF-2</fullName>
    </recommendedName>
</protein>
<evidence type="ECO:0000256" key="2">
    <source>
        <dbReference type="SAM" id="SignalP"/>
    </source>
</evidence>
<reference evidence="3 4" key="1">
    <citation type="submission" date="2017-05" db="EMBL/GenBank/DDBJ databases">
        <title>Complete and WGS of Bordetella genogroups.</title>
        <authorList>
            <person name="Spilker T."/>
            <person name="LiPuma J."/>
        </authorList>
    </citation>
    <scope>NUCLEOTIDE SEQUENCE [LARGE SCALE GENOMIC DNA]</scope>
    <source>
        <strain evidence="3 4">AU17164</strain>
    </source>
</reference>
<sequence length="120" mass="11511">MLGIALAAALTLAPWAVSGVQAADQRSSSGGSRPVMPGNQPAGTGLTQQTPGSAPGQQPQQPGKSSPGMDQPGTAAPSSGPSSMPAQGTVQGSKGAPASQGDPAGGTAGSRGQKDTRRGH</sequence>
<dbReference type="AlphaFoldDB" id="A0A1W6Z3E9"/>
<feature type="compositionally biased region" description="Low complexity" evidence="1">
    <location>
        <begin position="48"/>
        <end position="88"/>
    </location>
</feature>
<keyword evidence="2" id="KW-0732">Signal</keyword>